<gene>
    <name evidence="1" type="ORF">HMPREF9220_0582</name>
</gene>
<proteinExistence type="predicted"/>
<comment type="caution">
    <text evidence="1">The sequence shown here is derived from an EMBL/GenBank/DDBJ whole genome shotgun (WGS) entry which is preliminary data.</text>
</comment>
<evidence type="ECO:0000313" key="2">
    <source>
        <dbReference type="Proteomes" id="UP000004594"/>
    </source>
</evidence>
<organism evidence="1 2">
    <name type="scientific">Dialister micraerophilus UPII 345-E</name>
    <dbReference type="NCBI Taxonomy" id="910314"/>
    <lineage>
        <taxon>Bacteria</taxon>
        <taxon>Bacillati</taxon>
        <taxon>Bacillota</taxon>
        <taxon>Negativicutes</taxon>
        <taxon>Veillonellales</taxon>
        <taxon>Veillonellaceae</taxon>
        <taxon>Dialister</taxon>
    </lineage>
</organism>
<evidence type="ECO:0000313" key="1">
    <source>
        <dbReference type="EMBL" id="EFR42706.1"/>
    </source>
</evidence>
<dbReference type="AlphaFoldDB" id="E4L928"/>
<reference evidence="1 2" key="1">
    <citation type="submission" date="2010-11" db="EMBL/GenBank/DDBJ databases">
        <authorList>
            <person name="Durkin A.S."/>
            <person name="Madupu R."/>
            <person name="Torralba M."/>
            <person name="Gillis M."/>
            <person name="Methe B."/>
            <person name="Sutton G."/>
            <person name="Nelson K.E."/>
        </authorList>
    </citation>
    <scope>NUCLEOTIDE SEQUENCE [LARGE SCALE GENOMIC DNA]</scope>
    <source>
        <strain evidence="1 2">UPII 345-E</strain>
    </source>
</reference>
<accession>E4L928</accession>
<dbReference type="EMBL" id="AENT01000019">
    <property type="protein sequence ID" value="EFR42706.1"/>
    <property type="molecule type" value="Genomic_DNA"/>
</dbReference>
<name>E4L928_9FIRM</name>
<dbReference type="RefSeq" id="WP_007554663.1">
    <property type="nucleotide sequence ID" value="NZ_AENT01000019.1"/>
</dbReference>
<dbReference type="Proteomes" id="UP000004594">
    <property type="component" value="Unassembled WGS sequence"/>
</dbReference>
<protein>
    <submittedName>
        <fullName evidence="1">Uncharacterized protein</fullName>
    </submittedName>
</protein>
<sequence length="143" mass="17031">MEIIFLLKGEKNYKIVEYSKIFNMNCSIFSYCKNYYEILKKISNKDNFFIYTNILECLSIFAYNLKCEKKNGFIIYDSGYNNWLVTEFSENYSESYFISPADFAFVGKNSNIKLMKSCYLYLKDKTKSIHEASDYVRKECMNN</sequence>